<organism evidence="1">
    <name type="scientific">candidate division CPR1 bacterium ADurb.Bin160</name>
    <dbReference type="NCBI Taxonomy" id="1852826"/>
    <lineage>
        <taxon>Bacteria</taxon>
        <taxon>candidate division CPR1</taxon>
    </lineage>
</organism>
<dbReference type="EMBL" id="MWDB01000033">
    <property type="protein sequence ID" value="OQB40756.1"/>
    <property type="molecule type" value="Genomic_DNA"/>
</dbReference>
<name>A0A1V5ZL36_9BACT</name>
<sequence length="108" mass="12953">MLRIIRYSLVASETRPGNWYKFGLGEAIGDARIKETHIKSKKWTMLFWTFNPKNNNFLIRIMNKRYSNKDVFEYNGSPFNLLRLQKYQDNTWLEITRKDTQTLNTVIT</sequence>
<proteinExistence type="predicted"/>
<dbReference type="Proteomes" id="UP000485621">
    <property type="component" value="Unassembled WGS sequence"/>
</dbReference>
<gene>
    <name evidence="1" type="ORF">BWY04_01215</name>
</gene>
<evidence type="ECO:0000313" key="1">
    <source>
        <dbReference type="EMBL" id="OQB40756.1"/>
    </source>
</evidence>
<protein>
    <submittedName>
        <fullName evidence="1">Uncharacterized protein</fullName>
    </submittedName>
</protein>
<reference evidence="1" key="1">
    <citation type="submission" date="2017-02" db="EMBL/GenBank/DDBJ databases">
        <title>Delving into the versatile metabolic prowess of the omnipresent phylum Bacteroidetes.</title>
        <authorList>
            <person name="Nobu M.K."/>
            <person name="Mei R."/>
            <person name="Narihiro T."/>
            <person name="Kuroda K."/>
            <person name="Liu W.-T."/>
        </authorList>
    </citation>
    <scope>NUCLEOTIDE SEQUENCE</scope>
    <source>
        <strain evidence="1">ADurb.Bin160</strain>
    </source>
</reference>
<dbReference type="AlphaFoldDB" id="A0A1V5ZL36"/>
<accession>A0A1V5ZL36</accession>
<comment type="caution">
    <text evidence="1">The sequence shown here is derived from an EMBL/GenBank/DDBJ whole genome shotgun (WGS) entry which is preliminary data.</text>
</comment>